<dbReference type="InterPro" id="IPR036874">
    <property type="entry name" value="Carbonic_anhydrase_sf"/>
</dbReference>
<feature type="binding site" evidence="9">
    <location>
        <position position="39"/>
    </location>
    <ligand>
        <name>Zn(2+)</name>
        <dbReference type="ChEBI" id="CHEBI:29105"/>
    </ligand>
</feature>
<feature type="binding site" evidence="9">
    <location>
        <position position="41"/>
    </location>
    <ligand>
        <name>Zn(2+)</name>
        <dbReference type="ChEBI" id="CHEBI:29105"/>
    </ligand>
</feature>
<keyword evidence="12" id="KW-1185">Reference proteome</keyword>
<dbReference type="Proteomes" id="UP000199024">
    <property type="component" value="Unassembled WGS sequence"/>
</dbReference>
<feature type="binding site" evidence="9">
    <location>
        <position position="101"/>
    </location>
    <ligand>
        <name>Zn(2+)</name>
        <dbReference type="ChEBI" id="CHEBI:29105"/>
    </ligand>
</feature>
<evidence type="ECO:0000256" key="2">
    <source>
        <dbReference type="ARBA" id="ARBA00012925"/>
    </source>
</evidence>
<dbReference type="GO" id="GO:0015976">
    <property type="term" value="P:carbon utilization"/>
    <property type="evidence" value="ECO:0007669"/>
    <property type="project" value="InterPro"/>
</dbReference>
<keyword evidence="6 10" id="KW-0456">Lyase</keyword>
<evidence type="ECO:0000256" key="1">
    <source>
        <dbReference type="ARBA" id="ARBA00006217"/>
    </source>
</evidence>
<evidence type="ECO:0000256" key="6">
    <source>
        <dbReference type="ARBA" id="ARBA00023239"/>
    </source>
</evidence>
<dbReference type="AlphaFoldDB" id="A0A1I6MY29"/>
<keyword evidence="5 9" id="KW-0862">Zinc</keyword>
<comment type="catalytic activity">
    <reaction evidence="8 10">
        <text>hydrogencarbonate + H(+) = CO2 + H2O</text>
        <dbReference type="Rhea" id="RHEA:10748"/>
        <dbReference type="ChEBI" id="CHEBI:15377"/>
        <dbReference type="ChEBI" id="CHEBI:15378"/>
        <dbReference type="ChEBI" id="CHEBI:16526"/>
        <dbReference type="ChEBI" id="CHEBI:17544"/>
        <dbReference type="EC" id="4.2.1.1"/>
    </reaction>
</comment>
<comment type="cofactor">
    <cofactor evidence="9">
        <name>Zn(2+)</name>
        <dbReference type="ChEBI" id="CHEBI:29105"/>
    </cofactor>
    <text evidence="9">Binds 1 zinc ion per subunit.</text>
</comment>
<proteinExistence type="inferred from homology"/>
<dbReference type="GO" id="GO:0004089">
    <property type="term" value="F:carbonate dehydratase activity"/>
    <property type="evidence" value="ECO:0007669"/>
    <property type="project" value="UniProtKB-UniRule"/>
</dbReference>
<dbReference type="STRING" id="474950.SAMN05421771_3720"/>
<evidence type="ECO:0000313" key="11">
    <source>
        <dbReference type="EMBL" id="SFS20605.1"/>
    </source>
</evidence>
<dbReference type="Gene3D" id="3.40.1050.10">
    <property type="entry name" value="Carbonic anhydrase"/>
    <property type="match status" value="1"/>
</dbReference>
<evidence type="ECO:0000256" key="9">
    <source>
        <dbReference type="PIRSR" id="PIRSR601765-1"/>
    </source>
</evidence>
<comment type="function">
    <text evidence="10">Reversible hydration of carbon dioxide.</text>
</comment>
<evidence type="ECO:0000256" key="5">
    <source>
        <dbReference type="ARBA" id="ARBA00022833"/>
    </source>
</evidence>
<dbReference type="SMART" id="SM00947">
    <property type="entry name" value="Pro_CA"/>
    <property type="match status" value="1"/>
</dbReference>
<dbReference type="RefSeq" id="WP_089842401.1">
    <property type="nucleotide sequence ID" value="NZ_FOZL01000002.1"/>
</dbReference>
<evidence type="ECO:0000256" key="8">
    <source>
        <dbReference type="ARBA" id="ARBA00048348"/>
    </source>
</evidence>
<dbReference type="Pfam" id="PF00484">
    <property type="entry name" value="Pro_CA"/>
    <property type="match status" value="1"/>
</dbReference>
<dbReference type="EMBL" id="FOZL01000002">
    <property type="protein sequence ID" value="SFS20605.1"/>
    <property type="molecule type" value="Genomic_DNA"/>
</dbReference>
<keyword evidence="4 9" id="KW-0479">Metal-binding</keyword>
<comment type="similarity">
    <text evidence="1 10">Belongs to the beta-class carbonic anhydrase family.</text>
</comment>
<dbReference type="PROSITE" id="PS00704">
    <property type="entry name" value="PROK_CO2_ANHYDRASE_1"/>
    <property type="match status" value="1"/>
</dbReference>
<accession>A0A1I6MY29</accession>
<evidence type="ECO:0000256" key="7">
    <source>
        <dbReference type="ARBA" id="ARBA00031969"/>
    </source>
</evidence>
<dbReference type="SUPFAM" id="SSF53056">
    <property type="entry name" value="beta-carbonic anhydrase, cab"/>
    <property type="match status" value="1"/>
</dbReference>
<dbReference type="InterPro" id="IPR015892">
    <property type="entry name" value="Carbonic_anhydrase_CS"/>
</dbReference>
<evidence type="ECO:0000313" key="12">
    <source>
        <dbReference type="Proteomes" id="UP000199024"/>
    </source>
</evidence>
<dbReference type="EC" id="4.2.1.1" evidence="2 10"/>
<evidence type="ECO:0000256" key="4">
    <source>
        <dbReference type="ARBA" id="ARBA00022723"/>
    </source>
</evidence>
<dbReference type="InterPro" id="IPR045066">
    <property type="entry name" value="Beta_CA_cladeB"/>
</dbReference>
<reference evidence="11 12" key="1">
    <citation type="submission" date="2016-10" db="EMBL/GenBank/DDBJ databases">
        <authorList>
            <person name="de Groot N.N."/>
        </authorList>
    </citation>
    <scope>NUCLEOTIDE SEQUENCE [LARGE SCALE GENOMIC DNA]</scope>
    <source>
        <strain evidence="11 12">DSM 21001</strain>
    </source>
</reference>
<organism evidence="11 12">
    <name type="scientific">Granulicella pectinivorans</name>
    <dbReference type="NCBI Taxonomy" id="474950"/>
    <lineage>
        <taxon>Bacteria</taxon>
        <taxon>Pseudomonadati</taxon>
        <taxon>Acidobacteriota</taxon>
        <taxon>Terriglobia</taxon>
        <taxon>Terriglobales</taxon>
        <taxon>Acidobacteriaceae</taxon>
        <taxon>Granulicella</taxon>
    </lineage>
</organism>
<dbReference type="PANTHER" id="PTHR11002">
    <property type="entry name" value="CARBONIC ANHYDRASE"/>
    <property type="match status" value="1"/>
</dbReference>
<gene>
    <name evidence="11" type="ORF">SAMN05421771_3720</name>
</gene>
<dbReference type="FunFam" id="3.40.1050.10:FF:000003">
    <property type="entry name" value="Carbonic anhydrase"/>
    <property type="match status" value="1"/>
</dbReference>
<name>A0A1I6MY29_9BACT</name>
<dbReference type="PANTHER" id="PTHR11002:SF76">
    <property type="entry name" value="CARBONIC ANHYDRASE"/>
    <property type="match status" value="1"/>
</dbReference>
<dbReference type="CDD" id="cd00884">
    <property type="entry name" value="beta_CA_cladeB"/>
    <property type="match status" value="1"/>
</dbReference>
<dbReference type="GO" id="GO:0008270">
    <property type="term" value="F:zinc ion binding"/>
    <property type="evidence" value="ECO:0007669"/>
    <property type="project" value="UniProtKB-UniRule"/>
</dbReference>
<evidence type="ECO:0000256" key="10">
    <source>
        <dbReference type="RuleBase" id="RU003956"/>
    </source>
</evidence>
<evidence type="ECO:0000256" key="3">
    <source>
        <dbReference type="ARBA" id="ARBA00014628"/>
    </source>
</evidence>
<sequence length="229" mass="25028">MQRLLEGHARFRAEVFPKHASLFNHLATGQKPQALFLTCADSRVVPDMILQSNPGDLFICRNAGNIVPSYGEATGGVSATIEYAVLALGIENIIVCGHSDCGAMKAVLSGKKHDNMPTVDAWLKHSTSAMQMLEQHEAHELHDAEEENDPQARLRGLTRANVIAQLANLQTHPSVAAALARGKMNLYGWVYEIHSGRIQSYDAQQGRFLPLSAETPTSVNQPRLHLMAS</sequence>
<dbReference type="OrthoDB" id="9769739at2"/>
<protein>
    <recommendedName>
        <fullName evidence="3 10">Carbonic anhydrase</fullName>
        <ecNumber evidence="2 10">4.2.1.1</ecNumber>
    </recommendedName>
    <alternativeName>
        <fullName evidence="7 10">Carbonate dehydratase</fullName>
    </alternativeName>
</protein>
<feature type="binding site" evidence="9">
    <location>
        <position position="98"/>
    </location>
    <ligand>
        <name>Zn(2+)</name>
        <dbReference type="ChEBI" id="CHEBI:29105"/>
    </ligand>
</feature>
<dbReference type="InterPro" id="IPR001765">
    <property type="entry name" value="Carbonic_anhydrase"/>
</dbReference>
<dbReference type="PROSITE" id="PS00705">
    <property type="entry name" value="PROK_CO2_ANHYDRASE_2"/>
    <property type="match status" value="1"/>
</dbReference>